<reference evidence="2 3" key="1">
    <citation type="journal article" date="2016" name="Int. J. Syst. Evol. Microbiol.">
        <title>Desulfotomaculum ferrireducens sp. nov., a moderately thermophilic sulfate-reducing and dissimilatory Fe(III)-reducing bacterium isolated from compost.</title>
        <authorList>
            <person name="Yang G."/>
            <person name="Guo J."/>
            <person name="Zhuang L."/>
            <person name="Yuan Y."/>
            <person name="Zhou S."/>
        </authorList>
    </citation>
    <scope>NUCLEOTIDE SEQUENCE [LARGE SCALE GENOMIC DNA]</scope>
    <source>
        <strain evidence="2 3">GSS09</strain>
    </source>
</reference>
<evidence type="ECO:0000259" key="1">
    <source>
        <dbReference type="Pfam" id="PF06114"/>
    </source>
</evidence>
<name>A0A1S6IZR8_9FIRM</name>
<dbReference type="STRING" id="1833852.B0537_15075"/>
<dbReference type="EMBL" id="CP019698">
    <property type="protein sequence ID" value="AQS60277.1"/>
    <property type="molecule type" value="Genomic_DNA"/>
</dbReference>
<feature type="domain" description="IrrE N-terminal-like" evidence="1">
    <location>
        <begin position="21"/>
        <end position="107"/>
    </location>
</feature>
<dbReference type="OrthoDB" id="9816277at2"/>
<accession>A0A1S6IZR8</accession>
<dbReference type="AlphaFoldDB" id="A0A1S6IZR8"/>
<dbReference type="Pfam" id="PF06114">
    <property type="entry name" value="Peptidase_M78"/>
    <property type="match status" value="1"/>
</dbReference>
<dbReference type="KEGG" id="dfg:B0537_15075"/>
<proteinExistence type="predicted"/>
<dbReference type="Gene3D" id="1.10.10.2910">
    <property type="match status" value="1"/>
</dbReference>
<dbReference type="Proteomes" id="UP000189464">
    <property type="component" value="Chromosome"/>
</dbReference>
<sequence>MLYKEARELAKSGEKPLDIARSLGIKVLFAPFRKIKGLAMSLGDKKIIIIDNGLLEAEQQFVCGHELGHFLLHPSTNFVFVLHNTFSYSKQEYQANRFSCELILGEKAENYKCMITEMAASGKLDQLSRFVSEISSMDEEIP</sequence>
<dbReference type="InterPro" id="IPR010359">
    <property type="entry name" value="IrrE_HExxH"/>
</dbReference>
<keyword evidence="3" id="KW-1185">Reference proteome</keyword>
<gene>
    <name evidence="2" type="ORF">B0537_15075</name>
</gene>
<evidence type="ECO:0000313" key="2">
    <source>
        <dbReference type="EMBL" id="AQS60277.1"/>
    </source>
</evidence>
<evidence type="ECO:0000313" key="3">
    <source>
        <dbReference type="Proteomes" id="UP000189464"/>
    </source>
</evidence>
<dbReference type="RefSeq" id="WP_077715309.1">
    <property type="nucleotide sequence ID" value="NZ_CP019698.1"/>
</dbReference>
<organism evidence="2 3">
    <name type="scientific">Desulforamulus ferrireducens</name>
    <dbReference type="NCBI Taxonomy" id="1833852"/>
    <lineage>
        <taxon>Bacteria</taxon>
        <taxon>Bacillati</taxon>
        <taxon>Bacillota</taxon>
        <taxon>Clostridia</taxon>
        <taxon>Eubacteriales</taxon>
        <taxon>Peptococcaceae</taxon>
        <taxon>Desulforamulus</taxon>
    </lineage>
</organism>
<protein>
    <recommendedName>
        <fullName evidence="1">IrrE N-terminal-like domain-containing protein</fullName>
    </recommendedName>
</protein>